<gene>
    <name evidence="8" type="ORF">DVH24_013202</name>
</gene>
<accession>A0A498IPH9</accession>
<evidence type="ECO:0000259" key="7">
    <source>
        <dbReference type="PROSITE" id="PS50011"/>
    </source>
</evidence>
<dbReference type="Gene3D" id="3.30.200.20">
    <property type="entry name" value="Phosphorylase Kinase, domain 1"/>
    <property type="match status" value="1"/>
</dbReference>
<dbReference type="GO" id="GO:0005886">
    <property type="term" value="C:plasma membrane"/>
    <property type="evidence" value="ECO:0007669"/>
    <property type="project" value="TreeGrafter"/>
</dbReference>
<evidence type="ECO:0000256" key="5">
    <source>
        <dbReference type="ARBA" id="ARBA00022840"/>
    </source>
</evidence>
<evidence type="ECO:0000256" key="3">
    <source>
        <dbReference type="ARBA" id="ARBA00022741"/>
    </source>
</evidence>
<evidence type="ECO:0000313" key="8">
    <source>
        <dbReference type="EMBL" id="RXH83957.1"/>
    </source>
</evidence>
<evidence type="ECO:0000256" key="1">
    <source>
        <dbReference type="ARBA" id="ARBA00022527"/>
    </source>
</evidence>
<dbReference type="PROSITE" id="PS50011">
    <property type="entry name" value="PROTEIN_KINASE_DOM"/>
    <property type="match status" value="1"/>
</dbReference>
<reference evidence="8 9" key="1">
    <citation type="submission" date="2018-10" db="EMBL/GenBank/DDBJ databases">
        <title>A high-quality apple genome assembly.</title>
        <authorList>
            <person name="Hu J."/>
        </authorList>
    </citation>
    <scope>NUCLEOTIDE SEQUENCE [LARGE SCALE GENOMIC DNA]</scope>
    <source>
        <strain evidence="9">cv. HFTH1</strain>
        <tissue evidence="8">Young leaf</tissue>
    </source>
</reference>
<evidence type="ECO:0000256" key="6">
    <source>
        <dbReference type="PROSITE-ProRule" id="PRU10141"/>
    </source>
</evidence>
<dbReference type="GO" id="GO:0005524">
    <property type="term" value="F:ATP binding"/>
    <property type="evidence" value="ECO:0007669"/>
    <property type="project" value="UniProtKB-UniRule"/>
</dbReference>
<protein>
    <recommendedName>
        <fullName evidence="7">Protein kinase domain-containing protein</fullName>
    </recommendedName>
</protein>
<feature type="domain" description="Protein kinase" evidence="7">
    <location>
        <begin position="76"/>
        <end position="237"/>
    </location>
</feature>
<dbReference type="SUPFAM" id="SSF56112">
    <property type="entry name" value="Protein kinase-like (PK-like)"/>
    <property type="match status" value="1"/>
</dbReference>
<keyword evidence="2" id="KW-0808">Transferase</keyword>
<dbReference type="InterPro" id="IPR017441">
    <property type="entry name" value="Protein_kinase_ATP_BS"/>
</dbReference>
<dbReference type="Gene3D" id="1.10.510.10">
    <property type="entry name" value="Transferase(Phosphotransferase) domain 1"/>
    <property type="match status" value="1"/>
</dbReference>
<dbReference type="InterPro" id="IPR000719">
    <property type="entry name" value="Prot_kinase_dom"/>
</dbReference>
<dbReference type="InterPro" id="IPR011009">
    <property type="entry name" value="Kinase-like_dom_sf"/>
</dbReference>
<dbReference type="Proteomes" id="UP000290289">
    <property type="component" value="Chromosome 11"/>
</dbReference>
<evidence type="ECO:0000313" key="9">
    <source>
        <dbReference type="Proteomes" id="UP000290289"/>
    </source>
</evidence>
<keyword evidence="5 6" id="KW-0067">ATP-binding</keyword>
<name>A0A498IPH9_MALDO</name>
<comment type="caution">
    <text evidence="8">The sequence shown here is derived from an EMBL/GenBank/DDBJ whole genome shotgun (WGS) entry which is preliminary data.</text>
</comment>
<keyword evidence="4" id="KW-0418">Kinase</keyword>
<dbReference type="GO" id="GO:0004674">
    <property type="term" value="F:protein serine/threonine kinase activity"/>
    <property type="evidence" value="ECO:0007669"/>
    <property type="project" value="UniProtKB-KW"/>
</dbReference>
<dbReference type="PANTHER" id="PTHR27002">
    <property type="entry name" value="RECEPTOR-LIKE SERINE/THREONINE-PROTEIN KINASE SD1-8"/>
    <property type="match status" value="1"/>
</dbReference>
<evidence type="ECO:0000256" key="2">
    <source>
        <dbReference type="ARBA" id="ARBA00022679"/>
    </source>
</evidence>
<keyword evidence="9" id="KW-1185">Reference proteome</keyword>
<dbReference type="InterPro" id="IPR001245">
    <property type="entry name" value="Ser-Thr/Tyr_kinase_cat_dom"/>
</dbReference>
<keyword evidence="1" id="KW-0723">Serine/threonine-protein kinase</keyword>
<evidence type="ECO:0000256" key="4">
    <source>
        <dbReference type="ARBA" id="ARBA00022777"/>
    </source>
</evidence>
<keyword evidence="3 6" id="KW-0547">Nucleotide-binding</keyword>
<sequence length="237" mass="27344">MLMPGFQMEVKLCNMDRAVEENFNFDSQFNQRNRDYLLNEVVISSKNDFFSGERSKDELDQLPWFDLHTLAAVTNFSEQNRLGQGGSGCVYKGTLVGGQEVAVKRLLEKSGHGTKDFKNKLELITRLQHQNLDFFIFTTILDSELSIGISRQTIFFLIEKWHQRYRTLEWLECFVTIRQKPIPEAMAEPMSYMAPKYAMDGLFSIKSDLFSFGVLVLEIISGKKNKGFYCSNTELNL</sequence>
<dbReference type="PROSITE" id="PS00107">
    <property type="entry name" value="PROTEIN_KINASE_ATP"/>
    <property type="match status" value="1"/>
</dbReference>
<dbReference type="EMBL" id="RDQH01000337">
    <property type="protein sequence ID" value="RXH83957.1"/>
    <property type="molecule type" value="Genomic_DNA"/>
</dbReference>
<organism evidence="8 9">
    <name type="scientific">Malus domestica</name>
    <name type="common">Apple</name>
    <name type="synonym">Pyrus malus</name>
    <dbReference type="NCBI Taxonomy" id="3750"/>
    <lineage>
        <taxon>Eukaryota</taxon>
        <taxon>Viridiplantae</taxon>
        <taxon>Streptophyta</taxon>
        <taxon>Embryophyta</taxon>
        <taxon>Tracheophyta</taxon>
        <taxon>Spermatophyta</taxon>
        <taxon>Magnoliopsida</taxon>
        <taxon>eudicotyledons</taxon>
        <taxon>Gunneridae</taxon>
        <taxon>Pentapetalae</taxon>
        <taxon>rosids</taxon>
        <taxon>fabids</taxon>
        <taxon>Rosales</taxon>
        <taxon>Rosaceae</taxon>
        <taxon>Amygdaloideae</taxon>
        <taxon>Maleae</taxon>
        <taxon>Malus</taxon>
    </lineage>
</organism>
<dbReference type="PANTHER" id="PTHR27002:SF150">
    <property type="entry name" value="RECEPTOR-LIKE SERINE_THREONINE-PROTEIN KINASE SD1-8"/>
    <property type="match status" value="1"/>
</dbReference>
<feature type="binding site" evidence="6">
    <location>
        <position position="104"/>
    </location>
    <ligand>
        <name>ATP</name>
        <dbReference type="ChEBI" id="CHEBI:30616"/>
    </ligand>
</feature>
<proteinExistence type="predicted"/>
<dbReference type="Pfam" id="PF07714">
    <property type="entry name" value="PK_Tyr_Ser-Thr"/>
    <property type="match status" value="1"/>
</dbReference>
<dbReference type="AlphaFoldDB" id="A0A498IPH9"/>